<dbReference type="GO" id="GO:0016887">
    <property type="term" value="F:ATP hydrolysis activity"/>
    <property type="evidence" value="ECO:0007669"/>
    <property type="project" value="InterPro"/>
</dbReference>
<keyword evidence="6 11" id="KW-0067">ATP-binding</keyword>
<evidence type="ECO:0000256" key="8">
    <source>
        <dbReference type="ARBA" id="ARBA00022967"/>
    </source>
</evidence>
<keyword evidence="11" id="KW-1003">Cell membrane</keyword>
<dbReference type="CDD" id="cd07551">
    <property type="entry name" value="P-type_ATPase_HM_ZosA_PfeT-like"/>
    <property type="match status" value="1"/>
</dbReference>
<dbReference type="Gene3D" id="3.30.70.100">
    <property type="match status" value="2"/>
</dbReference>
<dbReference type="InterPro" id="IPR023299">
    <property type="entry name" value="ATPase_P-typ_cyto_dom_N"/>
</dbReference>
<evidence type="ECO:0000256" key="12">
    <source>
        <dbReference type="SAM" id="MobiDB-lite"/>
    </source>
</evidence>
<comment type="similarity">
    <text evidence="2 11">Belongs to the cation transport ATPase (P-type) (TC 3.A.3) family. Type IB subfamily.</text>
</comment>
<dbReference type="InterPro" id="IPR001757">
    <property type="entry name" value="P_typ_ATPase"/>
</dbReference>
<dbReference type="Pfam" id="PF00122">
    <property type="entry name" value="E1-E2_ATPase"/>
    <property type="match status" value="1"/>
</dbReference>
<dbReference type="SFLD" id="SFLDF00027">
    <property type="entry name" value="p-type_atpase"/>
    <property type="match status" value="1"/>
</dbReference>
<dbReference type="InterPro" id="IPR036412">
    <property type="entry name" value="HAD-like_sf"/>
</dbReference>
<feature type="transmembrane region" description="Helical" evidence="11">
    <location>
        <begin position="813"/>
        <end position="831"/>
    </location>
</feature>
<dbReference type="InterPro" id="IPR059000">
    <property type="entry name" value="ATPase_P-type_domA"/>
</dbReference>
<dbReference type="GO" id="GO:0019829">
    <property type="term" value="F:ATPase-coupled monoatomic cation transmembrane transporter activity"/>
    <property type="evidence" value="ECO:0007669"/>
    <property type="project" value="InterPro"/>
</dbReference>
<dbReference type="GO" id="GO:0046872">
    <property type="term" value="F:metal ion binding"/>
    <property type="evidence" value="ECO:0007669"/>
    <property type="project" value="UniProtKB-KW"/>
</dbReference>
<protein>
    <submittedName>
        <fullName evidence="14">Heavy metal translocating P-type ATPase</fullName>
    </submittedName>
</protein>
<evidence type="ECO:0000256" key="11">
    <source>
        <dbReference type="RuleBase" id="RU362081"/>
    </source>
</evidence>
<dbReference type="Pfam" id="PF00702">
    <property type="entry name" value="Hydrolase"/>
    <property type="match status" value="1"/>
</dbReference>
<dbReference type="SUPFAM" id="SSF81653">
    <property type="entry name" value="Calcium ATPase, transduction domain A"/>
    <property type="match status" value="1"/>
</dbReference>
<proteinExistence type="inferred from homology"/>
<dbReference type="GO" id="GO:0005886">
    <property type="term" value="C:plasma membrane"/>
    <property type="evidence" value="ECO:0007669"/>
    <property type="project" value="UniProtKB-SubCell"/>
</dbReference>
<gene>
    <name evidence="14" type="ORF">HQN59_25355</name>
</gene>
<evidence type="ECO:0000256" key="7">
    <source>
        <dbReference type="ARBA" id="ARBA00022842"/>
    </source>
</evidence>
<dbReference type="InterPro" id="IPR008250">
    <property type="entry name" value="ATPase_P-typ_transduc_dom_A_sf"/>
</dbReference>
<sequence>MSDPTTRLRLDLPLLLPEVDDADDRCVGRLITGLSGRPGISDAHVLRGDAAPQLCIHYDPAQISIGRVRELVQSAGAQVTERFGHLVLRADGALHARAARRVATTLRSMPGVLEADVAASGAVRIEFDRQLVSTQALLERLGALGLRAAAESPAGAANTHELTGNDQREAGADHAGHGHADGGHDRKRHGHAEAGDHAGHDHAKAGDHAGHDHAGGPFGEKSELVFAGTAGALLVVGWLCERAAAGAAWLPMSLYVAAYFFGGYYTVREAIDNLRARRFEIDTLMLVAAVGAAALGKWAEGALLLFLFSLGHSLEHYAMGRARKAIEALAKLAPETAVVRRSGATEEVAVSALQVTDVVIVRPNERLPADGVVVVGNTSVNQAPVTGESVPVDKRPVADPQDALAAFDRVSAEHRVFAGTINGSGAIEVMVARRAEQSTMARVVKMVTEAEAQRSPTQQFTERFERIFVPAVLALVVLLMFAGLVIDEPFSASFYRAMAVLVAASPCALAISVPSAVLSGVARAGRGGVLVKGGGPLENLGTLTSIAFDKTGTLTEGKPRLTDAVPMPGVSEDELLALSQAVEQHSDHPLASAVVAGATERLGGRVALPEVSDVKSITGRGVQAQVGGQTVIIGKPVLFSELPGSTLPVEVAAVNDELVAAGRTTMVVRHGQRFLGVIAVMDTPRPVAARVMAELRELGIERLIMISGDNQQVAEAVAKSVGLTEARGDLMPEQKVDAIKVLRDKHGKVAMVGDGVNDAPAMANSTVGIAMGAAGSDVALETADVALMADDLAQLPFAVGLSRSTSRIIKQNLYVSLGVVAVLIPATIFGLNIGAAVLFHEGSTLIVVVNALRLLAYKASERAAIGAAVPSSAAA</sequence>
<dbReference type="Gene3D" id="3.40.50.1000">
    <property type="entry name" value="HAD superfamily/HAD-like"/>
    <property type="match status" value="1"/>
</dbReference>
<feature type="transmembrane region" description="Helical" evidence="11">
    <location>
        <begin position="498"/>
        <end position="522"/>
    </location>
</feature>
<evidence type="ECO:0000256" key="4">
    <source>
        <dbReference type="ARBA" id="ARBA00022723"/>
    </source>
</evidence>
<keyword evidence="9 11" id="KW-1133">Transmembrane helix</keyword>
<dbReference type="GO" id="GO:0030001">
    <property type="term" value="P:metal ion transport"/>
    <property type="evidence" value="ECO:0007669"/>
    <property type="project" value="UniProtKB-ARBA"/>
</dbReference>
<keyword evidence="3 11" id="KW-0812">Transmembrane</keyword>
<evidence type="ECO:0000256" key="6">
    <source>
        <dbReference type="ARBA" id="ARBA00022840"/>
    </source>
</evidence>
<evidence type="ECO:0000256" key="10">
    <source>
        <dbReference type="ARBA" id="ARBA00023136"/>
    </source>
</evidence>
<dbReference type="PANTHER" id="PTHR43079:SF1">
    <property type="entry name" value="CADMIUM_ZINC-TRANSPORTING ATPASE HMA1, CHLOROPLASTIC-RELATED"/>
    <property type="match status" value="1"/>
</dbReference>
<feature type="region of interest" description="Disordered" evidence="12">
    <location>
        <begin position="167"/>
        <end position="214"/>
    </location>
</feature>
<organism evidence="14 15">
    <name type="scientific">Piscinibacter koreensis</name>
    <dbReference type="NCBI Taxonomy" id="2742824"/>
    <lineage>
        <taxon>Bacteria</taxon>
        <taxon>Pseudomonadati</taxon>
        <taxon>Pseudomonadota</taxon>
        <taxon>Betaproteobacteria</taxon>
        <taxon>Burkholderiales</taxon>
        <taxon>Sphaerotilaceae</taxon>
        <taxon>Piscinibacter</taxon>
    </lineage>
</organism>
<reference evidence="14 15" key="1">
    <citation type="submission" date="2020-06" db="EMBL/GenBank/DDBJ databases">
        <title>Schlegella sp. ID0723 isolated from air conditioner.</title>
        <authorList>
            <person name="Kim D.Y."/>
            <person name="Kim D.-U."/>
        </authorList>
    </citation>
    <scope>NUCLEOTIDE SEQUENCE [LARGE SCALE GENOMIC DNA]</scope>
    <source>
        <strain evidence="14 15">ID0723</strain>
    </source>
</reference>
<dbReference type="AlphaFoldDB" id="A0A7Y6NTI5"/>
<dbReference type="Gene3D" id="3.40.1110.10">
    <property type="entry name" value="Calcium-transporting ATPase, cytoplasmic domain N"/>
    <property type="match status" value="1"/>
</dbReference>
<keyword evidence="5 11" id="KW-0547">Nucleotide-binding</keyword>
<feature type="transmembrane region" description="Helical" evidence="11">
    <location>
        <begin position="467"/>
        <end position="486"/>
    </location>
</feature>
<dbReference type="SFLD" id="SFLDS00003">
    <property type="entry name" value="Haloacid_Dehalogenase"/>
    <property type="match status" value="1"/>
</dbReference>
<dbReference type="Gene3D" id="2.70.150.10">
    <property type="entry name" value="Calcium-transporting ATPase, cytoplasmic transduction domain A"/>
    <property type="match status" value="1"/>
</dbReference>
<evidence type="ECO:0000313" key="15">
    <source>
        <dbReference type="Proteomes" id="UP000529637"/>
    </source>
</evidence>
<dbReference type="InterPro" id="IPR018303">
    <property type="entry name" value="ATPase_P-typ_P_site"/>
</dbReference>
<dbReference type="Gene3D" id="1.20.1110.10">
    <property type="entry name" value="Calcium-transporting ATPase, transmembrane domain"/>
    <property type="match status" value="1"/>
</dbReference>
<feature type="domain" description="P-type ATPase A" evidence="13">
    <location>
        <begin position="332"/>
        <end position="447"/>
    </location>
</feature>
<keyword evidence="4 11" id="KW-0479">Metal-binding</keyword>
<dbReference type="PANTHER" id="PTHR43079">
    <property type="entry name" value="PROBABLE CADMIUM/ZINC-TRANSPORTING ATPASE HMA1"/>
    <property type="match status" value="1"/>
</dbReference>
<comment type="subcellular location">
    <subcellularLocation>
        <location evidence="11">Cell membrane</location>
    </subcellularLocation>
    <subcellularLocation>
        <location evidence="1">Membrane</location>
        <topology evidence="1">Multi-pass membrane protein</topology>
    </subcellularLocation>
</comment>
<dbReference type="Proteomes" id="UP000529637">
    <property type="component" value="Unassembled WGS sequence"/>
</dbReference>
<comment type="caution">
    <text evidence="14">The sequence shown here is derived from an EMBL/GenBank/DDBJ whole genome shotgun (WGS) entry which is preliminary data.</text>
</comment>
<dbReference type="InterPro" id="IPR023298">
    <property type="entry name" value="ATPase_P-typ_TM_dom_sf"/>
</dbReference>
<evidence type="ECO:0000256" key="5">
    <source>
        <dbReference type="ARBA" id="ARBA00022741"/>
    </source>
</evidence>
<dbReference type="InterPro" id="IPR023214">
    <property type="entry name" value="HAD_sf"/>
</dbReference>
<evidence type="ECO:0000256" key="1">
    <source>
        <dbReference type="ARBA" id="ARBA00004141"/>
    </source>
</evidence>
<evidence type="ECO:0000256" key="2">
    <source>
        <dbReference type="ARBA" id="ARBA00006024"/>
    </source>
</evidence>
<dbReference type="EMBL" id="JABWMJ010000027">
    <property type="protein sequence ID" value="NUZ09071.1"/>
    <property type="molecule type" value="Genomic_DNA"/>
</dbReference>
<evidence type="ECO:0000256" key="9">
    <source>
        <dbReference type="ARBA" id="ARBA00022989"/>
    </source>
</evidence>
<dbReference type="GO" id="GO:0005524">
    <property type="term" value="F:ATP binding"/>
    <property type="evidence" value="ECO:0007669"/>
    <property type="project" value="UniProtKB-UniRule"/>
</dbReference>
<keyword evidence="8" id="KW-1278">Translocase</keyword>
<dbReference type="PRINTS" id="PR00119">
    <property type="entry name" value="CATATPASE"/>
</dbReference>
<dbReference type="NCBIfam" id="TIGR01525">
    <property type="entry name" value="ATPase-IB_hvy"/>
    <property type="match status" value="1"/>
</dbReference>
<dbReference type="SUPFAM" id="SSF56784">
    <property type="entry name" value="HAD-like"/>
    <property type="match status" value="1"/>
</dbReference>
<dbReference type="NCBIfam" id="TIGR01494">
    <property type="entry name" value="ATPase_P-type"/>
    <property type="match status" value="1"/>
</dbReference>
<keyword evidence="15" id="KW-1185">Reference proteome</keyword>
<name>A0A7Y6NTI5_9BURK</name>
<dbReference type="PROSITE" id="PS00154">
    <property type="entry name" value="ATPASE_E1_E2"/>
    <property type="match status" value="1"/>
</dbReference>
<dbReference type="SUPFAM" id="SSF81665">
    <property type="entry name" value="Calcium ATPase, transmembrane domain M"/>
    <property type="match status" value="1"/>
</dbReference>
<dbReference type="GO" id="GO:0015662">
    <property type="term" value="F:P-type ion transporter activity"/>
    <property type="evidence" value="ECO:0007669"/>
    <property type="project" value="UniProtKB-ARBA"/>
</dbReference>
<evidence type="ECO:0000256" key="3">
    <source>
        <dbReference type="ARBA" id="ARBA00022692"/>
    </source>
</evidence>
<feature type="transmembrane region" description="Helical" evidence="11">
    <location>
        <begin position="246"/>
        <end position="267"/>
    </location>
</feature>
<dbReference type="InterPro" id="IPR044492">
    <property type="entry name" value="P_typ_ATPase_HD_dom"/>
</dbReference>
<feature type="compositionally biased region" description="Basic and acidic residues" evidence="12">
    <location>
        <begin position="191"/>
        <end position="214"/>
    </location>
</feature>
<keyword evidence="10 11" id="KW-0472">Membrane</keyword>
<evidence type="ECO:0000259" key="13">
    <source>
        <dbReference type="Pfam" id="PF00122"/>
    </source>
</evidence>
<evidence type="ECO:0000313" key="14">
    <source>
        <dbReference type="EMBL" id="NUZ09071.1"/>
    </source>
</evidence>
<dbReference type="InterPro" id="IPR051949">
    <property type="entry name" value="Cation_Transport_ATPase"/>
</dbReference>
<dbReference type="InterPro" id="IPR027256">
    <property type="entry name" value="P-typ_ATPase_IB"/>
</dbReference>
<keyword evidence="7" id="KW-0460">Magnesium</keyword>
<dbReference type="SFLD" id="SFLDG00002">
    <property type="entry name" value="C1.7:_P-type_atpase_like"/>
    <property type="match status" value="1"/>
</dbReference>
<dbReference type="RefSeq" id="WP_176071925.1">
    <property type="nucleotide sequence ID" value="NZ_JABWMJ010000027.1"/>
</dbReference>
<feature type="compositionally biased region" description="Basic and acidic residues" evidence="12">
    <location>
        <begin position="167"/>
        <end position="184"/>
    </location>
</feature>
<accession>A0A7Y6NTI5</accession>